<dbReference type="Gene3D" id="1.10.238.10">
    <property type="entry name" value="EF-hand"/>
    <property type="match status" value="2"/>
</dbReference>
<dbReference type="PROSITE" id="PS00018">
    <property type="entry name" value="EF_HAND_1"/>
    <property type="match status" value="1"/>
</dbReference>
<feature type="domain" description="EF-hand" evidence="11">
    <location>
        <begin position="83"/>
        <end position="118"/>
    </location>
</feature>
<dbReference type="SUPFAM" id="SSF103506">
    <property type="entry name" value="Mitochondrial carrier"/>
    <property type="match status" value="1"/>
</dbReference>
<dbReference type="GO" id="GO:0005509">
    <property type="term" value="F:calcium ion binding"/>
    <property type="evidence" value="ECO:0007669"/>
    <property type="project" value="InterPro"/>
</dbReference>
<dbReference type="Pfam" id="PF00153">
    <property type="entry name" value="Mito_carr"/>
    <property type="match status" value="1"/>
</dbReference>
<name>A0A504YWV5_FASGI</name>
<dbReference type="PRINTS" id="PR00926">
    <property type="entry name" value="MITOCARRIER"/>
</dbReference>
<protein>
    <submittedName>
        <fullName evidence="12">Solute carrier family 25 (Mitochondrial carrier phosphate carrier) member 24</fullName>
    </submittedName>
</protein>
<feature type="domain" description="EF-hand" evidence="11">
    <location>
        <begin position="13"/>
        <end position="48"/>
    </location>
</feature>
<feature type="repeat" description="Solcar" evidence="9">
    <location>
        <begin position="190"/>
        <end position="276"/>
    </location>
</feature>
<dbReference type="SUPFAM" id="SSF47473">
    <property type="entry name" value="EF-hand"/>
    <property type="match status" value="1"/>
</dbReference>
<dbReference type="GO" id="GO:0055085">
    <property type="term" value="P:transmembrane transport"/>
    <property type="evidence" value="ECO:0007669"/>
    <property type="project" value="InterPro"/>
</dbReference>
<keyword evidence="5" id="KW-0677">Repeat</keyword>
<evidence type="ECO:0000256" key="6">
    <source>
        <dbReference type="ARBA" id="ARBA00022837"/>
    </source>
</evidence>
<evidence type="ECO:0000313" key="13">
    <source>
        <dbReference type="Proteomes" id="UP000316759"/>
    </source>
</evidence>
<dbReference type="PROSITE" id="PS50222">
    <property type="entry name" value="EF_HAND_2"/>
    <property type="match status" value="2"/>
</dbReference>
<dbReference type="Gene3D" id="1.50.40.10">
    <property type="entry name" value="Mitochondrial carrier domain"/>
    <property type="match status" value="1"/>
</dbReference>
<keyword evidence="8 9" id="KW-0472">Membrane</keyword>
<evidence type="ECO:0000256" key="8">
    <source>
        <dbReference type="ARBA" id="ARBA00023136"/>
    </source>
</evidence>
<reference evidence="12 13" key="1">
    <citation type="submission" date="2019-04" db="EMBL/GenBank/DDBJ databases">
        <title>Annotation for the trematode Fasciola gigantica.</title>
        <authorList>
            <person name="Choi Y.-J."/>
        </authorList>
    </citation>
    <scope>NUCLEOTIDE SEQUENCE [LARGE SCALE GENOMIC DNA]</scope>
    <source>
        <strain evidence="12">Uganda_cow_1</strain>
    </source>
</reference>
<dbReference type="InterPro" id="IPR023395">
    <property type="entry name" value="MCP_dom_sf"/>
</dbReference>
<keyword evidence="7" id="KW-1133">Transmembrane helix</keyword>
<evidence type="ECO:0000256" key="2">
    <source>
        <dbReference type="ARBA" id="ARBA00006375"/>
    </source>
</evidence>
<dbReference type="STRING" id="46835.A0A504YWV5"/>
<gene>
    <name evidence="12" type="ORF">FGIG_01039</name>
</gene>
<dbReference type="PANTHER" id="PTHR24089">
    <property type="entry name" value="SOLUTE CARRIER FAMILY 25"/>
    <property type="match status" value="1"/>
</dbReference>
<evidence type="ECO:0000256" key="4">
    <source>
        <dbReference type="ARBA" id="ARBA00022692"/>
    </source>
</evidence>
<keyword evidence="4 9" id="KW-0812">Transmembrane</keyword>
<evidence type="ECO:0000256" key="10">
    <source>
        <dbReference type="RuleBase" id="RU000488"/>
    </source>
</evidence>
<dbReference type="EMBL" id="SUNJ01003601">
    <property type="protein sequence ID" value="TPP65119.1"/>
    <property type="molecule type" value="Genomic_DNA"/>
</dbReference>
<evidence type="ECO:0000256" key="7">
    <source>
        <dbReference type="ARBA" id="ARBA00022989"/>
    </source>
</evidence>
<proteinExistence type="inferred from homology"/>
<comment type="caution">
    <text evidence="12">The sequence shown here is derived from an EMBL/GenBank/DDBJ whole genome shotgun (WGS) entry which is preliminary data.</text>
</comment>
<evidence type="ECO:0000256" key="9">
    <source>
        <dbReference type="PROSITE-ProRule" id="PRU00282"/>
    </source>
</evidence>
<accession>A0A504YWV5</accession>
<dbReference type="Pfam" id="PF13499">
    <property type="entry name" value="EF-hand_7"/>
    <property type="match status" value="1"/>
</dbReference>
<dbReference type="Proteomes" id="UP000316759">
    <property type="component" value="Unassembled WGS sequence"/>
</dbReference>
<evidence type="ECO:0000256" key="1">
    <source>
        <dbReference type="ARBA" id="ARBA00004448"/>
    </source>
</evidence>
<evidence type="ECO:0000256" key="5">
    <source>
        <dbReference type="ARBA" id="ARBA00022737"/>
    </source>
</evidence>
<dbReference type="InterPro" id="IPR002067">
    <property type="entry name" value="MCP"/>
</dbReference>
<keyword evidence="13" id="KW-1185">Reference proteome</keyword>
<keyword evidence="3 10" id="KW-0813">Transport</keyword>
<organism evidence="12 13">
    <name type="scientific">Fasciola gigantica</name>
    <name type="common">Giant liver fluke</name>
    <dbReference type="NCBI Taxonomy" id="46835"/>
    <lineage>
        <taxon>Eukaryota</taxon>
        <taxon>Metazoa</taxon>
        <taxon>Spiralia</taxon>
        <taxon>Lophotrochozoa</taxon>
        <taxon>Platyhelminthes</taxon>
        <taxon>Trematoda</taxon>
        <taxon>Digenea</taxon>
        <taxon>Plagiorchiida</taxon>
        <taxon>Echinostomata</taxon>
        <taxon>Echinostomatoidea</taxon>
        <taxon>Fasciolidae</taxon>
        <taxon>Fasciola</taxon>
    </lineage>
</organism>
<keyword evidence="6" id="KW-0106">Calcium</keyword>
<dbReference type="AlphaFoldDB" id="A0A504YWV5"/>
<dbReference type="InterPro" id="IPR011992">
    <property type="entry name" value="EF-hand-dom_pair"/>
</dbReference>
<dbReference type="InterPro" id="IPR018247">
    <property type="entry name" value="EF_Hand_1_Ca_BS"/>
</dbReference>
<dbReference type="OrthoDB" id="270584at2759"/>
<evidence type="ECO:0000259" key="11">
    <source>
        <dbReference type="PROSITE" id="PS50222"/>
    </source>
</evidence>
<comment type="similarity">
    <text evidence="2 10">Belongs to the mitochondrial carrier (TC 2.A.29) family.</text>
</comment>
<evidence type="ECO:0000256" key="3">
    <source>
        <dbReference type="ARBA" id="ARBA00022448"/>
    </source>
</evidence>
<comment type="subcellular location">
    <subcellularLocation>
        <location evidence="1">Mitochondrion inner membrane</location>
        <topology evidence="1">Multi-pass membrane protein</topology>
    </subcellularLocation>
</comment>
<sequence length="384" mass="42543">MRCSGANRPVPLHDTKQLEALFKRLDVNKDGKICSSDLMHVLEGFHGEKKPHLPGVAESFLLRCGAADSGFITYPEFVDYVLEHDKRLAIAFDILNQSKNGRVTKDDIRETFKQFGMSVSVDEAERLVRRVDQAGNLNINYSYWREFFLFHPADVAEILEYWGHDCFIDVGSDAAVGVPEDYSFYEKSSGKQLLQLTAGAIAGAVSRTCTAPIDRLKLMRQVHGYKHKGSGFIEAYQYMLHEGGWLSLWRGNGISVLKIAPGAALKYGSYEHYKRLLSSQGGPFEKTLEDWPLLTKFIAGSMAGSTAQTIIYPLESTRARFVLLLALIRESVISGGGLPCECLRPSSNGAESSSVLCEGFENPNVPAQNWPVFLCLGLCTRGLS</sequence>
<dbReference type="InterPro" id="IPR018108">
    <property type="entry name" value="MCP_transmembrane"/>
</dbReference>
<dbReference type="PROSITE" id="PS50920">
    <property type="entry name" value="SOLCAR"/>
    <property type="match status" value="1"/>
</dbReference>
<dbReference type="InterPro" id="IPR002048">
    <property type="entry name" value="EF_hand_dom"/>
</dbReference>
<evidence type="ECO:0000313" key="12">
    <source>
        <dbReference type="EMBL" id="TPP65119.1"/>
    </source>
</evidence>
<dbReference type="GO" id="GO:0005743">
    <property type="term" value="C:mitochondrial inner membrane"/>
    <property type="evidence" value="ECO:0007669"/>
    <property type="project" value="UniProtKB-SubCell"/>
</dbReference>